<feature type="domain" description="Acyl-CoA dehydrogenase/oxidase N-terminal" evidence="1">
    <location>
        <begin position="16"/>
        <end position="114"/>
    </location>
</feature>
<gene>
    <name evidence="2" type="ORF">E9531_13365</name>
</gene>
<comment type="caution">
    <text evidence="2">The sequence shown here is derived from an EMBL/GenBank/DDBJ whole genome shotgun (WGS) entry which is preliminary data.</text>
</comment>
<proteinExistence type="predicted"/>
<reference evidence="2 3" key="1">
    <citation type="journal article" date="2015" name="Antonie Van Leeuwenhoek">
        <title>Lampropedia puyangensis sp. nov., isolated from symptomatic bark of Populus ? euramericana canker and emended description of Lampropedia hyalina (Ehrenberg 1832) Lee et al. 2004.</title>
        <authorList>
            <person name="Li Y."/>
            <person name="Wang T."/>
            <person name="Piao C.G."/>
            <person name="Wang L.F."/>
            <person name="Tian G.Z."/>
            <person name="Zhu T.H."/>
            <person name="Guo M.W."/>
        </authorList>
    </citation>
    <scope>NUCLEOTIDE SEQUENCE [LARGE SCALE GENOMIC DNA]</scope>
    <source>
        <strain evidence="2 3">2-bin</strain>
    </source>
</reference>
<dbReference type="InterPro" id="IPR046373">
    <property type="entry name" value="Acyl-CoA_Oxase/DH_mid-dom_sf"/>
</dbReference>
<dbReference type="OrthoDB" id="2564795at2"/>
<protein>
    <submittedName>
        <fullName evidence="2">Acyl-CoA dehydrogenase</fullName>
    </submittedName>
</protein>
<evidence type="ECO:0000313" key="2">
    <source>
        <dbReference type="EMBL" id="THT98784.1"/>
    </source>
</evidence>
<dbReference type="PANTHER" id="PTHR43884">
    <property type="entry name" value="ACYL-COA DEHYDROGENASE"/>
    <property type="match status" value="1"/>
</dbReference>
<dbReference type="Proteomes" id="UP000308917">
    <property type="component" value="Unassembled WGS sequence"/>
</dbReference>
<name>A0A4S8EY25_9BURK</name>
<dbReference type="GO" id="GO:0003995">
    <property type="term" value="F:acyl-CoA dehydrogenase activity"/>
    <property type="evidence" value="ECO:0007669"/>
    <property type="project" value="TreeGrafter"/>
</dbReference>
<dbReference type="InterPro" id="IPR009100">
    <property type="entry name" value="AcylCoA_DH/oxidase_NM_dom_sf"/>
</dbReference>
<dbReference type="InterPro" id="IPR013786">
    <property type="entry name" value="AcylCoA_DH/ox_N"/>
</dbReference>
<dbReference type="GO" id="GO:0050660">
    <property type="term" value="F:flavin adenine dinucleotide binding"/>
    <property type="evidence" value="ECO:0007669"/>
    <property type="project" value="InterPro"/>
</dbReference>
<dbReference type="Pfam" id="PF02771">
    <property type="entry name" value="Acyl-CoA_dh_N"/>
    <property type="match status" value="1"/>
</dbReference>
<dbReference type="EMBL" id="STFG01000017">
    <property type="protein sequence ID" value="THT98784.1"/>
    <property type="molecule type" value="Genomic_DNA"/>
</dbReference>
<dbReference type="Gene3D" id="1.10.540.10">
    <property type="entry name" value="Acyl-CoA dehydrogenase/oxidase, N-terminal domain"/>
    <property type="match status" value="1"/>
</dbReference>
<sequence length="375" mass="40037">MNDRATLAHQRQAGLKRLASHAEALNTGTYTDFTDNDVVPFLAEQGLTRIGVPEAQGGLGGTTVDVVEALADVAEQSLAAAFVMWGHRCMTDMLLQTDNAALRERLLPSLLAGEHAGATGLSNAMKFLGGIEELQLQATANTADGNLAAGWRIQGRMHWVTNLRPAGFTVAAAVQPTHEAPAAVFALDSNLLGMQRSANLDLQGMRGSHTAAIDVQQVPVGPEQLLHADAKAFLPRIRPNFLSLQCGMSIGLARASLAAAQRHACGPRDVLGERIAQVSKRLLESTAQMYEGLQQGTFTTQPAALFKLRIALAHQVQEAIALELQACGGRAYLVGQAPGFMRRWLEAAFIPLITPSLSQLEFQLQAQKKAALSQG</sequence>
<dbReference type="AlphaFoldDB" id="A0A4S8EY25"/>
<evidence type="ECO:0000313" key="3">
    <source>
        <dbReference type="Proteomes" id="UP000308917"/>
    </source>
</evidence>
<dbReference type="SUPFAM" id="SSF56645">
    <property type="entry name" value="Acyl-CoA dehydrogenase NM domain-like"/>
    <property type="match status" value="1"/>
</dbReference>
<accession>A0A4S8EY25</accession>
<dbReference type="InterPro" id="IPR037069">
    <property type="entry name" value="AcylCoA_DH/ox_N_sf"/>
</dbReference>
<organism evidence="2 3">
    <name type="scientific">Lampropedia puyangensis</name>
    <dbReference type="NCBI Taxonomy" id="1330072"/>
    <lineage>
        <taxon>Bacteria</taxon>
        <taxon>Pseudomonadati</taxon>
        <taxon>Pseudomonadota</taxon>
        <taxon>Betaproteobacteria</taxon>
        <taxon>Burkholderiales</taxon>
        <taxon>Comamonadaceae</taxon>
        <taxon>Lampropedia</taxon>
    </lineage>
</organism>
<dbReference type="RefSeq" id="WP_136574274.1">
    <property type="nucleotide sequence ID" value="NZ_STFG01000017.1"/>
</dbReference>
<dbReference type="PANTHER" id="PTHR43884:SF12">
    <property type="entry name" value="ISOVALERYL-COA DEHYDROGENASE, MITOCHONDRIAL-RELATED"/>
    <property type="match status" value="1"/>
</dbReference>
<dbReference type="Gene3D" id="2.40.110.10">
    <property type="entry name" value="Butyryl-CoA Dehydrogenase, subunit A, domain 2"/>
    <property type="match status" value="1"/>
</dbReference>
<evidence type="ECO:0000259" key="1">
    <source>
        <dbReference type="Pfam" id="PF02771"/>
    </source>
</evidence>
<keyword evidence="3" id="KW-1185">Reference proteome</keyword>